<reference evidence="1 2" key="1">
    <citation type="journal article" date="2013" name="Genome Announc.">
        <title>Complete genome sequence of Simiduia agarivorans SA1(T), a marine bacterium able to degrade a variety of polysaccharides.</title>
        <authorList>
            <person name="Lin S.Y."/>
            <person name="Shieh W.Y."/>
            <person name="Chen J.S."/>
            <person name="Tang S.L."/>
        </authorList>
    </citation>
    <scope>NUCLEOTIDE SEQUENCE [LARGE SCALE GENOMIC DNA]</scope>
    <source>
        <strain evidence="2">DSM 21679 / JCM 13881 / BCRC 17597 / SA1</strain>
    </source>
</reference>
<name>K4KJ75_SIMAS</name>
<evidence type="ECO:0008006" key="3">
    <source>
        <dbReference type="Google" id="ProtNLM"/>
    </source>
</evidence>
<dbReference type="KEGG" id="saga:M5M_09555"/>
<sequence length="71" mass="7689">MIKPHQQPASNSLCPLCQRDNHCALARGHAPDSCWCMHTAVDATQQSRAQAIDPARCVCPYCAAPTKGAKR</sequence>
<dbReference type="AlphaFoldDB" id="K4KJ75"/>
<dbReference type="Proteomes" id="UP000000466">
    <property type="component" value="Chromosome"/>
</dbReference>
<keyword evidence="2" id="KW-1185">Reference proteome</keyword>
<evidence type="ECO:0000313" key="1">
    <source>
        <dbReference type="EMBL" id="AFU99096.1"/>
    </source>
</evidence>
<dbReference type="InterPro" id="IPR032720">
    <property type="entry name" value="Cys_rich_CWC"/>
</dbReference>
<dbReference type="OrthoDB" id="8912324at2"/>
<dbReference type="Pfam" id="PF14375">
    <property type="entry name" value="Cys_rich_CWC"/>
    <property type="match status" value="1"/>
</dbReference>
<organism evidence="1 2">
    <name type="scientific">Simiduia agarivorans (strain DSM 21679 / JCM 13881 / BCRC 17597 / SA1)</name>
    <dbReference type="NCBI Taxonomy" id="1117647"/>
    <lineage>
        <taxon>Bacteria</taxon>
        <taxon>Pseudomonadati</taxon>
        <taxon>Pseudomonadota</taxon>
        <taxon>Gammaproteobacteria</taxon>
        <taxon>Cellvibrionales</taxon>
        <taxon>Cellvibrionaceae</taxon>
        <taxon>Simiduia</taxon>
    </lineage>
</organism>
<evidence type="ECO:0000313" key="2">
    <source>
        <dbReference type="Proteomes" id="UP000000466"/>
    </source>
</evidence>
<dbReference type="STRING" id="1117647.M5M_09555"/>
<dbReference type="HOGENOM" id="CLU_141656_2_0_6"/>
<protein>
    <recommendedName>
        <fullName evidence="3">Cysteine-rich CWC family protein</fullName>
    </recommendedName>
</protein>
<proteinExistence type="predicted"/>
<accession>K4KJ75</accession>
<dbReference type="RefSeq" id="WP_015047260.1">
    <property type="nucleotide sequence ID" value="NC_018868.3"/>
</dbReference>
<gene>
    <name evidence="1" type="ordered locus">M5M_09555</name>
</gene>
<dbReference type="EMBL" id="CP003746">
    <property type="protein sequence ID" value="AFU99096.1"/>
    <property type="molecule type" value="Genomic_DNA"/>
</dbReference>